<evidence type="ECO:0000313" key="2">
    <source>
        <dbReference type="EMBL" id="MPA58070.1"/>
    </source>
</evidence>
<protein>
    <submittedName>
        <fullName evidence="2">Uncharacterized protein</fullName>
    </submittedName>
</protein>
<dbReference type="PANTHER" id="PTHR37613:SF4">
    <property type="entry name" value="DUF4378 DOMAIN-CONTAINING PROTEIN"/>
    <property type="match status" value="1"/>
</dbReference>
<accession>A0A5B7AMZ4</accession>
<reference evidence="2" key="1">
    <citation type="submission" date="2019-08" db="EMBL/GenBank/DDBJ databases">
        <title>Reference gene set and small RNA set construction with multiple tissues from Davidia involucrata Baill.</title>
        <authorList>
            <person name="Yang H."/>
            <person name="Zhou C."/>
            <person name="Li G."/>
            <person name="Wang J."/>
            <person name="Gao P."/>
            <person name="Wang M."/>
            <person name="Wang R."/>
            <person name="Zhao Y."/>
        </authorList>
    </citation>
    <scope>NUCLEOTIDE SEQUENCE</scope>
    <source>
        <tissue evidence="2">Mixed with DoveR01_LX</tissue>
    </source>
</reference>
<evidence type="ECO:0000256" key="1">
    <source>
        <dbReference type="SAM" id="MobiDB-lite"/>
    </source>
</evidence>
<dbReference type="PANTHER" id="PTHR37613">
    <property type="entry name" value="DUF4378 DOMAIN PROTEIN"/>
    <property type="match status" value="1"/>
</dbReference>
<dbReference type="EMBL" id="GHES01027511">
    <property type="protein sequence ID" value="MPA58070.1"/>
    <property type="molecule type" value="Transcribed_RNA"/>
</dbReference>
<dbReference type="AlphaFoldDB" id="A0A5B7AMZ4"/>
<organism evidence="2">
    <name type="scientific">Davidia involucrata</name>
    <name type="common">Dove tree</name>
    <dbReference type="NCBI Taxonomy" id="16924"/>
    <lineage>
        <taxon>Eukaryota</taxon>
        <taxon>Viridiplantae</taxon>
        <taxon>Streptophyta</taxon>
        <taxon>Embryophyta</taxon>
        <taxon>Tracheophyta</taxon>
        <taxon>Spermatophyta</taxon>
        <taxon>Magnoliopsida</taxon>
        <taxon>eudicotyledons</taxon>
        <taxon>Gunneridae</taxon>
        <taxon>Pentapetalae</taxon>
        <taxon>asterids</taxon>
        <taxon>Cornales</taxon>
        <taxon>Nyssaceae</taxon>
        <taxon>Davidia</taxon>
    </lineage>
</organism>
<feature type="region of interest" description="Disordered" evidence="1">
    <location>
        <begin position="110"/>
        <end position="130"/>
    </location>
</feature>
<gene>
    <name evidence="2" type="ORF">Din_027511</name>
</gene>
<sequence length="159" mass="17592">MASTMPKPVAAKQLQELLLEQQEPFILESYLLERGYCLKNNLNSAVSLPVCSGNSSKFLKREKVIPYCSKIVRAVFNKLIMKNSKSSVTEIGTSNQDFAESDRFSSASSTTVFNSCSDSDIEDTSSSSPKDQIWATADTCQALRLVNLSKQQELAACYR</sequence>
<name>A0A5B7AMZ4_DAVIN</name>
<proteinExistence type="predicted"/>